<proteinExistence type="predicted"/>
<evidence type="ECO:0000313" key="3">
    <source>
        <dbReference type="Proteomes" id="UP000663827"/>
    </source>
</evidence>
<feature type="compositionally biased region" description="Polar residues" evidence="1">
    <location>
        <begin position="80"/>
        <end position="89"/>
    </location>
</feature>
<feature type="compositionally biased region" description="Polar residues" evidence="1">
    <location>
        <begin position="196"/>
        <end position="214"/>
    </location>
</feature>
<dbReference type="EMBL" id="CAJNJQ010000069">
    <property type="protein sequence ID" value="CAE7053984.1"/>
    <property type="molecule type" value="Genomic_DNA"/>
</dbReference>
<sequence>MSQETRTPSPAPPSIAASESAQSFNTGSSTPRRAVLRPPSISSLGTSVDARSRASSTAGSFRREVEPEPQPPTPRAPKPQRSNPQSYASDVSGPRSRPTTPSASLADNHPPAVPRPKRHPQPSPPATPRQFSRSIPTRNSERSSQATSERERLSQAEKERIPPVDTRPLQPSIVIPSAIQDGVPSPRMRTPVRGSPAQSQNTPLSRIASKTTIRFPSPSSIAPSPTIVQPPRRDPNARISYFDPTNQAVLERLLQQGADGDTGESALANVEDMLDGFEWQLKSGGAPGGTADQIEARLKDELMALEKAS</sequence>
<name>A0A8H3DX27_9AGAM</name>
<feature type="compositionally biased region" description="Polar residues" evidence="1">
    <location>
        <begin position="129"/>
        <end position="147"/>
    </location>
</feature>
<accession>A0A8H3DX27</accession>
<dbReference type="Proteomes" id="UP000663827">
    <property type="component" value="Unassembled WGS sequence"/>
</dbReference>
<feature type="compositionally biased region" description="Low complexity" evidence="1">
    <location>
        <begin position="216"/>
        <end position="225"/>
    </location>
</feature>
<feature type="compositionally biased region" description="Polar residues" evidence="1">
    <location>
        <begin position="22"/>
        <end position="31"/>
    </location>
</feature>
<feature type="compositionally biased region" description="Pro residues" evidence="1">
    <location>
        <begin position="68"/>
        <end position="77"/>
    </location>
</feature>
<reference evidence="2" key="1">
    <citation type="submission" date="2021-01" db="EMBL/GenBank/DDBJ databases">
        <authorList>
            <person name="Kaushik A."/>
        </authorList>
    </citation>
    <scope>NUCLEOTIDE SEQUENCE</scope>
    <source>
        <strain evidence="2">AG5</strain>
    </source>
</reference>
<dbReference type="AlphaFoldDB" id="A0A8H3DX27"/>
<feature type="compositionally biased region" description="Basic and acidic residues" evidence="1">
    <location>
        <begin position="148"/>
        <end position="162"/>
    </location>
</feature>
<organism evidence="2 3">
    <name type="scientific">Rhizoctonia solani</name>
    <dbReference type="NCBI Taxonomy" id="456999"/>
    <lineage>
        <taxon>Eukaryota</taxon>
        <taxon>Fungi</taxon>
        <taxon>Dikarya</taxon>
        <taxon>Basidiomycota</taxon>
        <taxon>Agaricomycotina</taxon>
        <taxon>Agaricomycetes</taxon>
        <taxon>Cantharellales</taxon>
        <taxon>Ceratobasidiaceae</taxon>
        <taxon>Rhizoctonia</taxon>
    </lineage>
</organism>
<evidence type="ECO:0000313" key="2">
    <source>
        <dbReference type="EMBL" id="CAE7053984.1"/>
    </source>
</evidence>
<comment type="caution">
    <text evidence="2">The sequence shown here is derived from an EMBL/GenBank/DDBJ whole genome shotgun (WGS) entry which is preliminary data.</text>
</comment>
<protein>
    <submittedName>
        <fullName evidence="2">Uncharacterized protein</fullName>
    </submittedName>
</protein>
<gene>
    <name evidence="2" type="ORF">RDB_LOCUS3004</name>
</gene>
<feature type="region of interest" description="Disordered" evidence="1">
    <location>
        <begin position="1"/>
        <end position="239"/>
    </location>
</feature>
<evidence type="ECO:0000256" key="1">
    <source>
        <dbReference type="SAM" id="MobiDB-lite"/>
    </source>
</evidence>